<dbReference type="Proteomes" id="UP001144280">
    <property type="component" value="Unassembled WGS sequence"/>
</dbReference>
<dbReference type="EMBL" id="BSDI01000007">
    <property type="protein sequence ID" value="GLH96618.1"/>
    <property type="molecule type" value="Genomic_DNA"/>
</dbReference>
<dbReference type="PRINTS" id="PR00038">
    <property type="entry name" value="HTHLUXR"/>
</dbReference>
<dbReference type="PANTHER" id="PTHR43214">
    <property type="entry name" value="TWO-COMPONENT RESPONSE REGULATOR"/>
    <property type="match status" value="1"/>
</dbReference>
<keyword evidence="1" id="KW-0238">DNA-binding</keyword>
<evidence type="ECO:0000313" key="3">
    <source>
        <dbReference type="EMBL" id="GLH96618.1"/>
    </source>
</evidence>
<accession>A0ABQ5QQ64</accession>
<evidence type="ECO:0000313" key="4">
    <source>
        <dbReference type="Proteomes" id="UP001144280"/>
    </source>
</evidence>
<dbReference type="InterPro" id="IPR000792">
    <property type="entry name" value="Tscrpt_reg_LuxR_C"/>
</dbReference>
<gene>
    <name evidence="3" type="ORF">Pa4123_18920</name>
</gene>
<dbReference type="CDD" id="cd06170">
    <property type="entry name" value="LuxR_C_like"/>
    <property type="match status" value="1"/>
</dbReference>
<keyword evidence="4" id="KW-1185">Reference proteome</keyword>
<name>A0ABQ5QQ64_9ACTN</name>
<dbReference type="Pfam" id="PF00196">
    <property type="entry name" value="GerE"/>
    <property type="match status" value="1"/>
</dbReference>
<comment type="caution">
    <text evidence="3">The sequence shown here is derived from an EMBL/GenBank/DDBJ whole genome shotgun (WGS) entry which is preliminary data.</text>
</comment>
<protein>
    <recommendedName>
        <fullName evidence="2">HTH luxR-type domain-containing protein</fullName>
    </recommendedName>
</protein>
<dbReference type="RefSeq" id="WP_281893866.1">
    <property type="nucleotide sequence ID" value="NZ_BSDI01000007.1"/>
</dbReference>
<sequence>METVEHDQVCLVSAAEETVAAPSLSIALVSHDGAQPPSLTPLRPRVTGNLSAVRATDDVVVCYSEHGADDVKRLYGLLGRDMPAVLVAARGFDERDVISAFDHGATSYLVLSQTPEVCLLGAAITTARGESCLSPIAATTLLRHVARSPLTTPPDPLPHHNLTPRERQIMELLVTGHTIMEIAEHLTLTGKTVRNNLSTIYAKLQVRRQSEAILLWLGRQPQPTT</sequence>
<dbReference type="SMART" id="SM00421">
    <property type="entry name" value="HTH_LUXR"/>
    <property type="match status" value="1"/>
</dbReference>
<proteinExistence type="predicted"/>
<organism evidence="3 4">
    <name type="scientific">Phytohabitans aurantiacus</name>
    <dbReference type="NCBI Taxonomy" id="3016789"/>
    <lineage>
        <taxon>Bacteria</taxon>
        <taxon>Bacillati</taxon>
        <taxon>Actinomycetota</taxon>
        <taxon>Actinomycetes</taxon>
        <taxon>Micromonosporales</taxon>
        <taxon>Micromonosporaceae</taxon>
    </lineage>
</organism>
<dbReference type="Gene3D" id="3.40.50.2300">
    <property type="match status" value="1"/>
</dbReference>
<feature type="domain" description="HTH luxR-type" evidence="2">
    <location>
        <begin position="153"/>
        <end position="220"/>
    </location>
</feature>
<evidence type="ECO:0000256" key="1">
    <source>
        <dbReference type="ARBA" id="ARBA00023125"/>
    </source>
</evidence>
<reference evidence="3" key="1">
    <citation type="submission" date="2022-12" db="EMBL/GenBank/DDBJ databases">
        <title>New Phytohabitans aurantiacus sp. RD004123 nov., an actinomycete isolated from soil.</title>
        <authorList>
            <person name="Triningsih D.W."/>
            <person name="Harunari E."/>
            <person name="Igarashi Y."/>
        </authorList>
    </citation>
    <scope>NUCLEOTIDE SEQUENCE</scope>
    <source>
        <strain evidence="3">RD004123</strain>
    </source>
</reference>
<dbReference type="SUPFAM" id="SSF46894">
    <property type="entry name" value="C-terminal effector domain of the bipartite response regulators"/>
    <property type="match status" value="1"/>
</dbReference>
<evidence type="ECO:0000259" key="2">
    <source>
        <dbReference type="PROSITE" id="PS50043"/>
    </source>
</evidence>
<dbReference type="PROSITE" id="PS50043">
    <property type="entry name" value="HTH_LUXR_2"/>
    <property type="match status" value="1"/>
</dbReference>
<dbReference type="InterPro" id="IPR016032">
    <property type="entry name" value="Sig_transdc_resp-reg_C-effctor"/>
</dbReference>
<dbReference type="InterPro" id="IPR039420">
    <property type="entry name" value="WalR-like"/>
</dbReference>